<organism evidence="1">
    <name type="scientific">Arundo donax</name>
    <name type="common">Giant reed</name>
    <name type="synonym">Donax arundinaceus</name>
    <dbReference type="NCBI Taxonomy" id="35708"/>
    <lineage>
        <taxon>Eukaryota</taxon>
        <taxon>Viridiplantae</taxon>
        <taxon>Streptophyta</taxon>
        <taxon>Embryophyta</taxon>
        <taxon>Tracheophyta</taxon>
        <taxon>Spermatophyta</taxon>
        <taxon>Magnoliopsida</taxon>
        <taxon>Liliopsida</taxon>
        <taxon>Poales</taxon>
        <taxon>Poaceae</taxon>
        <taxon>PACMAD clade</taxon>
        <taxon>Arundinoideae</taxon>
        <taxon>Arundineae</taxon>
        <taxon>Arundo</taxon>
    </lineage>
</organism>
<protein>
    <submittedName>
        <fullName evidence="1">Uncharacterized protein</fullName>
    </submittedName>
</protein>
<sequence length="50" mass="5725">MPHNFRHSLIATVHPHLLNKMMINQTALGIAWLPANKWSAYFSQFGCAMK</sequence>
<name>A0A0A9F0A6_ARUDO</name>
<dbReference type="AlphaFoldDB" id="A0A0A9F0A6"/>
<accession>A0A0A9F0A6</accession>
<proteinExistence type="predicted"/>
<evidence type="ECO:0000313" key="1">
    <source>
        <dbReference type="EMBL" id="JAE04614.1"/>
    </source>
</evidence>
<reference evidence="1" key="2">
    <citation type="journal article" date="2015" name="Data Brief">
        <title>Shoot transcriptome of the giant reed, Arundo donax.</title>
        <authorList>
            <person name="Barrero R.A."/>
            <person name="Guerrero F.D."/>
            <person name="Moolhuijzen P."/>
            <person name="Goolsby J.A."/>
            <person name="Tidwell J."/>
            <person name="Bellgard S.E."/>
            <person name="Bellgard M.I."/>
        </authorList>
    </citation>
    <scope>NUCLEOTIDE SEQUENCE</scope>
    <source>
        <tissue evidence="1">Shoot tissue taken approximately 20 cm above the soil surface</tissue>
    </source>
</reference>
<reference evidence="1" key="1">
    <citation type="submission" date="2014-09" db="EMBL/GenBank/DDBJ databases">
        <authorList>
            <person name="Magalhaes I.L.F."/>
            <person name="Oliveira U."/>
            <person name="Santos F.R."/>
            <person name="Vidigal T.H.D.A."/>
            <person name="Brescovit A.D."/>
            <person name="Santos A.J."/>
        </authorList>
    </citation>
    <scope>NUCLEOTIDE SEQUENCE</scope>
    <source>
        <tissue evidence="1">Shoot tissue taken approximately 20 cm above the soil surface</tissue>
    </source>
</reference>
<dbReference type="EMBL" id="GBRH01193282">
    <property type="protein sequence ID" value="JAE04614.1"/>
    <property type="molecule type" value="Transcribed_RNA"/>
</dbReference>